<dbReference type="InterPro" id="IPR021853">
    <property type="entry name" value="DUF3460"/>
</dbReference>
<dbReference type="OMA" id="LLWDKEP"/>
<organism evidence="1 2">
    <name type="scientific">Neisseria meningitidis serogroup B</name>
    <dbReference type="NCBI Taxonomy" id="491"/>
    <lineage>
        <taxon>Bacteria</taxon>
        <taxon>Pseudomonadati</taxon>
        <taxon>Pseudomonadota</taxon>
        <taxon>Betaproteobacteria</taxon>
        <taxon>Neisseriales</taxon>
        <taxon>Neisseriaceae</taxon>
        <taxon>Neisseria</taxon>
    </lineage>
</organism>
<protein>
    <recommendedName>
        <fullName evidence="3">DUF3460 domain-containing protein</fullName>
    </recommendedName>
</protein>
<dbReference type="EMBL" id="CVTF01000131">
    <property type="protein sequence ID" value="CRZ00333.1"/>
    <property type="molecule type" value="Genomic_DNA"/>
</dbReference>
<dbReference type="Pfam" id="PF11943">
    <property type="entry name" value="DUF3460"/>
    <property type="match status" value="1"/>
</dbReference>
<evidence type="ECO:0000313" key="2">
    <source>
        <dbReference type="Proteomes" id="UP000182715"/>
    </source>
</evidence>
<accession>A0A0H5QXP1</accession>
<reference evidence="1 2" key="1">
    <citation type="submission" date="2014-11" db="EMBL/GenBank/DDBJ databases">
        <authorList>
            <person name="Diene M.Seydina."/>
        </authorList>
    </citation>
    <scope>NUCLEOTIDE SEQUENCE [LARGE SCALE GENOMIC DNA]</scope>
    <source>
        <strain evidence="1 2">Neisseria meningitidis CHUV</strain>
    </source>
</reference>
<dbReference type="Proteomes" id="UP000182715">
    <property type="component" value="Unassembled WGS sequence"/>
</dbReference>
<evidence type="ECO:0008006" key="3">
    <source>
        <dbReference type="Google" id="ProtNLM"/>
    </source>
</evidence>
<proteinExistence type="predicted"/>
<dbReference type="AlphaFoldDB" id="A0A0H5QXP1"/>
<evidence type="ECO:0000313" key="1">
    <source>
        <dbReference type="EMBL" id="CRZ00333.1"/>
    </source>
</evidence>
<sequence>MYHYQSDATQFLNRLIEEKPELEQQRLENRGLLWDVELNPEEQENFEAAKVAKKPYTYYQD</sequence>
<name>A0A0H5QXP1_NEIMI</name>